<dbReference type="GO" id="GO:0003677">
    <property type="term" value="F:DNA binding"/>
    <property type="evidence" value="ECO:0007669"/>
    <property type="project" value="InterPro"/>
</dbReference>
<evidence type="ECO:0000313" key="1">
    <source>
        <dbReference type="EMBL" id="PKZ14928.1"/>
    </source>
</evidence>
<sequence length="87" mass="9510">MSKEFDSESALAKLNESLNDEDSTRFPAVLGEVAREYGMSAIAQDTELGRESLYKSLSEGGNPSFSTVLKVVKALGFRFSISKKQDV</sequence>
<accession>A0A2I1M489</accession>
<dbReference type="PANTHER" id="PTHR40275">
    <property type="entry name" value="SSL7038 PROTEIN"/>
    <property type="match status" value="1"/>
</dbReference>
<organism evidence="1 2">
    <name type="scientific">Alloscardovia omnicolens</name>
    <dbReference type="NCBI Taxonomy" id="419015"/>
    <lineage>
        <taxon>Bacteria</taxon>
        <taxon>Bacillati</taxon>
        <taxon>Actinomycetota</taxon>
        <taxon>Actinomycetes</taxon>
        <taxon>Bifidobacteriales</taxon>
        <taxon>Bifidobacteriaceae</taxon>
        <taxon>Alloscardovia</taxon>
    </lineage>
</organism>
<dbReference type="NCBIfam" id="TIGR02684">
    <property type="entry name" value="dnstrm_HI1420"/>
    <property type="match status" value="1"/>
</dbReference>
<comment type="caution">
    <text evidence="1">The sequence shown here is derived from an EMBL/GenBank/DDBJ whole genome shotgun (WGS) entry which is preliminary data.</text>
</comment>
<dbReference type="SUPFAM" id="SSF47413">
    <property type="entry name" value="lambda repressor-like DNA-binding domains"/>
    <property type="match status" value="1"/>
</dbReference>
<name>A0A2I1M489_9BIFI</name>
<protein>
    <submittedName>
        <fullName evidence="1">Putative addiction module antidote protein</fullName>
    </submittedName>
</protein>
<dbReference type="Proteomes" id="UP000242263">
    <property type="component" value="Unassembled WGS sequence"/>
</dbReference>
<gene>
    <name evidence="1" type="ORF">CYJ32_05320</name>
</gene>
<reference evidence="1 2" key="1">
    <citation type="submission" date="2017-12" db="EMBL/GenBank/DDBJ databases">
        <title>Phylogenetic diversity of female urinary microbiome.</title>
        <authorList>
            <person name="Thomas-White K."/>
            <person name="Wolfe A.J."/>
        </authorList>
    </citation>
    <scope>NUCLEOTIDE SEQUENCE [LARGE SCALE GENOMIC DNA]</scope>
    <source>
        <strain evidence="1 2">UMB0064</strain>
    </source>
</reference>
<dbReference type="Pfam" id="PF21716">
    <property type="entry name" value="dnstrm_HI1420"/>
    <property type="match status" value="1"/>
</dbReference>
<dbReference type="PANTHER" id="PTHR40275:SF1">
    <property type="entry name" value="SSL7038 PROTEIN"/>
    <property type="match status" value="1"/>
</dbReference>
<dbReference type="InterPro" id="IPR014057">
    <property type="entry name" value="HI1420"/>
</dbReference>
<dbReference type="EMBL" id="PKGU01000003">
    <property type="protein sequence ID" value="PKZ14928.1"/>
    <property type="molecule type" value="Genomic_DNA"/>
</dbReference>
<dbReference type="RefSeq" id="WP_049216690.1">
    <property type="nucleotide sequence ID" value="NZ_JVKN01000006.1"/>
</dbReference>
<evidence type="ECO:0000313" key="2">
    <source>
        <dbReference type="Proteomes" id="UP000242263"/>
    </source>
</evidence>
<dbReference type="AlphaFoldDB" id="A0A2I1M489"/>
<dbReference type="InterPro" id="IPR010982">
    <property type="entry name" value="Lambda_DNA-bd_dom_sf"/>
</dbReference>
<proteinExistence type="predicted"/>